<organism evidence="2 3">
    <name type="scientific">Geodia barretti</name>
    <name type="common">Barrett's horny sponge</name>
    <dbReference type="NCBI Taxonomy" id="519541"/>
    <lineage>
        <taxon>Eukaryota</taxon>
        <taxon>Metazoa</taxon>
        <taxon>Porifera</taxon>
        <taxon>Demospongiae</taxon>
        <taxon>Heteroscleromorpha</taxon>
        <taxon>Tetractinellida</taxon>
        <taxon>Astrophorina</taxon>
        <taxon>Geodiidae</taxon>
        <taxon>Geodia</taxon>
    </lineage>
</organism>
<name>A0AA35WCZ2_GEOBA</name>
<dbReference type="Proteomes" id="UP001174909">
    <property type="component" value="Unassembled WGS sequence"/>
</dbReference>
<protein>
    <submittedName>
        <fullName evidence="2">Uncharacterized protein</fullName>
    </submittedName>
</protein>
<evidence type="ECO:0000313" key="3">
    <source>
        <dbReference type="Proteomes" id="UP001174909"/>
    </source>
</evidence>
<comment type="caution">
    <text evidence="2">The sequence shown here is derived from an EMBL/GenBank/DDBJ whole genome shotgun (WGS) entry which is preliminary data.</text>
</comment>
<evidence type="ECO:0000313" key="2">
    <source>
        <dbReference type="EMBL" id="CAI8015999.1"/>
    </source>
</evidence>
<keyword evidence="1" id="KW-0732">Signal</keyword>
<keyword evidence="3" id="KW-1185">Reference proteome</keyword>
<accession>A0AA35WCZ2</accession>
<dbReference type="AlphaFoldDB" id="A0AA35WCZ2"/>
<proteinExistence type="predicted"/>
<dbReference type="EMBL" id="CASHTH010001488">
    <property type="protein sequence ID" value="CAI8015999.1"/>
    <property type="molecule type" value="Genomic_DNA"/>
</dbReference>
<evidence type="ECO:0000256" key="1">
    <source>
        <dbReference type="SAM" id="SignalP"/>
    </source>
</evidence>
<sequence length="98" mass="10609">MMVCVMQLLLLVTAIERGFSQDCTPPETKDLKVLLEDIIGGGNSAAAPNITLVDFKVVCRAYGKQQDLLRAVSVVIEYVCSGHDNCPVVAPALEQIDF</sequence>
<reference evidence="2" key="1">
    <citation type="submission" date="2023-03" db="EMBL/GenBank/DDBJ databases">
        <authorList>
            <person name="Steffen K."/>
            <person name="Cardenas P."/>
        </authorList>
    </citation>
    <scope>NUCLEOTIDE SEQUENCE</scope>
</reference>
<gene>
    <name evidence="2" type="ORF">GBAR_LOCUS9868</name>
</gene>
<feature type="signal peptide" evidence="1">
    <location>
        <begin position="1"/>
        <end position="20"/>
    </location>
</feature>
<feature type="chain" id="PRO_5041355339" evidence="1">
    <location>
        <begin position="21"/>
        <end position="98"/>
    </location>
</feature>